<evidence type="ECO:0000313" key="4">
    <source>
        <dbReference type="Proteomes" id="UP000414233"/>
    </source>
</evidence>
<feature type="domain" description="AB hydrolase-1" evidence="2">
    <location>
        <begin position="130"/>
        <end position="254"/>
    </location>
</feature>
<dbReference type="Pfam" id="PF12697">
    <property type="entry name" value="Abhydrolase_6"/>
    <property type="match status" value="1"/>
</dbReference>
<dbReference type="AlphaFoldDB" id="A0A5E4WJ75"/>
<accession>A0A5E4WJ75</accession>
<dbReference type="Proteomes" id="UP000414233">
    <property type="component" value="Unassembled WGS sequence"/>
</dbReference>
<gene>
    <name evidence="3" type="ORF">PTE30175_03263</name>
</gene>
<dbReference type="InterPro" id="IPR000073">
    <property type="entry name" value="AB_hydrolase_1"/>
</dbReference>
<keyword evidence="1" id="KW-0472">Membrane</keyword>
<reference evidence="3 4" key="1">
    <citation type="submission" date="2019-08" db="EMBL/GenBank/DDBJ databases">
        <authorList>
            <person name="Peeters C."/>
        </authorList>
    </citation>
    <scope>NUCLEOTIDE SEQUENCE [LARGE SCALE GENOMIC DNA]</scope>
    <source>
        <strain evidence="3 4">LMG 30175</strain>
    </source>
</reference>
<name>A0A5E4WJ75_9BURK</name>
<dbReference type="PANTHER" id="PTHR37946">
    <property type="entry name" value="SLL1969 PROTEIN"/>
    <property type="match status" value="1"/>
</dbReference>
<keyword evidence="1" id="KW-0812">Transmembrane</keyword>
<dbReference type="InterPro" id="IPR029058">
    <property type="entry name" value="AB_hydrolase_fold"/>
</dbReference>
<sequence length="324" mass="34641">MAPPVRIVHPPNAADPVRPSRPHLAYAATQVAFSVVVAGVTYSLWHYVWISLLWALLWLPLAHAAGLAAGFSMAARSDPTPERRAGGFGMQFGVWAYECCASILLLDLCQPWRSAFRPRPADGPARPVAVLCLHGYGCNRAFWLRFQGHLAEAGYESDAINLAPLLGGIDGYADEIAAAVERLASRTRRPVVLLGHSMGGIAARACLRAHPTLPVLHTITLGSPHLGTLHARLGIGDNVAQMAVGSEWLAELGRSETEAARSRLTSIYSYHDNVVYPARTCALVGAHMIPLSALGHVALGTHPRSCAIVLQTLERVGTGIARVA</sequence>
<feature type="transmembrane region" description="Helical" evidence="1">
    <location>
        <begin position="52"/>
        <end position="72"/>
    </location>
</feature>
<dbReference type="EMBL" id="CABPRZ010000013">
    <property type="protein sequence ID" value="VVE25127.1"/>
    <property type="molecule type" value="Genomic_DNA"/>
</dbReference>
<keyword evidence="1" id="KW-1133">Transmembrane helix</keyword>
<feature type="transmembrane region" description="Helical" evidence="1">
    <location>
        <begin position="24"/>
        <end position="45"/>
    </location>
</feature>
<dbReference type="PANTHER" id="PTHR37946:SF1">
    <property type="entry name" value="SLL1969 PROTEIN"/>
    <property type="match status" value="1"/>
</dbReference>
<keyword evidence="4" id="KW-1185">Reference proteome</keyword>
<evidence type="ECO:0000259" key="2">
    <source>
        <dbReference type="Pfam" id="PF12697"/>
    </source>
</evidence>
<dbReference type="Gene3D" id="3.40.50.1820">
    <property type="entry name" value="alpha/beta hydrolase"/>
    <property type="match status" value="1"/>
</dbReference>
<organism evidence="3 4">
    <name type="scientific">Pandoraea terrae</name>
    <dbReference type="NCBI Taxonomy" id="1537710"/>
    <lineage>
        <taxon>Bacteria</taxon>
        <taxon>Pseudomonadati</taxon>
        <taxon>Pseudomonadota</taxon>
        <taxon>Betaproteobacteria</taxon>
        <taxon>Burkholderiales</taxon>
        <taxon>Burkholderiaceae</taxon>
        <taxon>Pandoraea</taxon>
    </lineage>
</organism>
<dbReference type="RefSeq" id="WP_150698099.1">
    <property type="nucleotide sequence ID" value="NZ_CABPRZ010000013.1"/>
</dbReference>
<proteinExistence type="predicted"/>
<evidence type="ECO:0000256" key="1">
    <source>
        <dbReference type="SAM" id="Phobius"/>
    </source>
</evidence>
<dbReference type="OrthoDB" id="275181at2"/>
<dbReference type="SUPFAM" id="SSF53474">
    <property type="entry name" value="alpha/beta-Hydrolases"/>
    <property type="match status" value="1"/>
</dbReference>
<evidence type="ECO:0000313" key="3">
    <source>
        <dbReference type="EMBL" id="VVE25127.1"/>
    </source>
</evidence>
<protein>
    <submittedName>
        <fullName evidence="3">Permease</fullName>
    </submittedName>
</protein>